<comment type="caution">
    <text evidence="1">The sequence shown here is derived from an EMBL/GenBank/DDBJ whole genome shotgun (WGS) entry which is preliminary data.</text>
</comment>
<dbReference type="Proteomes" id="UP001519460">
    <property type="component" value="Unassembled WGS sequence"/>
</dbReference>
<proteinExistence type="predicted"/>
<keyword evidence="2" id="KW-1185">Reference proteome</keyword>
<gene>
    <name evidence="1" type="ORF">BaRGS_00000514</name>
</gene>
<dbReference type="AlphaFoldDB" id="A0ABD0M9Y9"/>
<sequence>MVLARWEIKITTSAARLEAKELVRTKNQTNVRARIQSSPFVGETTCVSQLDRMCVYPSRQSALSRLIVNCHCFVQDKRVRGINSVLGGMRNKHGSHEALSQLLLLKQSDVWPPNIAGSASGRIISAGGHSRFGVCHRN</sequence>
<evidence type="ECO:0000313" key="1">
    <source>
        <dbReference type="EMBL" id="KAK7508275.1"/>
    </source>
</evidence>
<name>A0ABD0M9Y9_9CAEN</name>
<evidence type="ECO:0000313" key="2">
    <source>
        <dbReference type="Proteomes" id="UP001519460"/>
    </source>
</evidence>
<dbReference type="EMBL" id="JACVVK020000002">
    <property type="protein sequence ID" value="KAK7508275.1"/>
    <property type="molecule type" value="Genomic_DNA"/>
</dbReference>
<protein>
    <submittedName>
        <fullName evidence="1">Uncharacterized protein</fullName>
    </submittedName>
</protein>
<organism evidence="1 2">
    <name type="scientific">Batillaria attramentaria</name>
    <dbReference type="NCBI Taxonomy" id="370345"/>
    <lineage>
        <taxon>Eukaryota</taxon>
        <taxon>Metazoa</taxon>
        <taxon>Spiralia</taxon>
        <taxon>Lophotrochozoa</taxon>
        <taxon>Mollusca</taxon>
        <taxon>Gastropoda</taxon>
        <taxon>Caenogastropoda</taxon>
        <taxon>Sorbeoconcha</taxon>
        <taxon>Cerithioidea</taxon>
        <taxon>Batillariidae</taxon>
        <taxon>Batillaria</taxon>
    </lineage>
</organism>
<accession>A0ABD0M9Y9</accession>
<reference evidence="1 2" key="1">
    <citation type="journal article" date="2023" name="Sci. Data">
        <title>Genome assembly of the Korean intertidal mud-creeper Batillaria attramentaria.</title>
        <authorList>
            <person name="Patra A.K."/>
            <person name="Ho P.T."/>
            <person name="Jun S."/>
            <person name="Lee S.J."/>
            <person name="Kim Y."/>
            <person name="Won Y.J."/>
        </authorList>
    </citation>
    <scope>NUCLEOTIDE SEQUENCE [LARGE SCALE GENOMIC DNA]</scope>
    <source>
        <strain evidence="1">Wonlab-2016</strain>
    </source>
</reference>